<dbReference type="EMBL" id="AP018560">
    <property type="protein sequence ID" value="BBD81164.1"/>
    <property type="molecule type" value="Genomic_DNA"/>
</dbReference>
<dbReference type="Pfam" id="PF00535">
    <property type="entry name" value="Glycos_transf_2"/>
    <property type="match status" value="1"/>
</dbReference>
<organism evidence="8 9">
    <name type="scientific">Aerosticca soli</name>
    <dbReference type="NCBI Taxonomy" id="2010829"/>
    <lineage>
        <taxon>Bacteria</taxon>
        <taxon>Pseudomonadati</taxon>
        <taxon>Pseudomonadota</taxon>
        <taxon>Gammaproteobacteria</taxon>
        <taxon>Lysobacterales</taxon>
        <taxon>Rhodanobacteraceae</taxon>
        <taxon>Aerosticca</taxon>
    </lineage>
</organism>
<keyword evidence="4 8" id="KW-0808">Transferase</keyword>
<dbReference type="InterPro" id="IPR029044">
    <property type="entry name" value="Nucleotide-diphossugar_trans"/>
</dbReference>
<dbReference type="GO" id="GO:0016757">
    <property type="term" value="F:glycosyltransferase activity"/>
    <property type="evidence" value="ECO:0007669"/>
    <property type="project" value="UniProtKB-KW"/>
</dbReference>
<reference evidence="9" key="2">
    <citation type="submission" date="2018-06" db="EMBL/GenBank/DDBJ databases">
        <title>Genome sequence of Rhodanobacteraceae bacterium strain Dysh456.</title>
        <authorList>
            <person name="Fukui M."/>
        </authorList>
    </citation>
    <scope>NUCLEOTIDE SEQUENCE [LARGE SCALE GENOMIC DNA]</scope>
    <source>
        <strain evidence="9">Dysh456</strain>
    </source>
</reference>
<dbReference type="SUPFAM" id="SSF53448">
    <property type="entry name" value="Nucleotide-diphospho-sugar transferases"/>
    <property type="match status" value="1"/>
</dbReference>
<gene>
    <name evidence="8" type="ORF">ALSL_2540</name>
</gene>
<dbReference type="Proteomes" id="UP000270530">
    <property type="component" value="Chromosome"/>
</dbReference>
<comment type="subcellular location">
    <subcellularLocation>
        <location evidence="1">Cell membrane</location>
    </subcellularLocation>
</comment>
<reference evidence="9" key="1">
    <citation type="submission" date="2018-04" db="EMBL/GenBank/DDBJ databases">
        <authorList>
            <person name="Watanabe M."/>
            <person name="Kojima H."/>
        </authorList>
    </citation>
    <scope>NUCLEOTIDE SEQUENCE [LARGE SCALE GENOMIC DNA]</scope>
    <source>
        <strain evidence="9">Dysh456</strain>
    </source>
</reference>
<feature type="region of interest" description="Disordered" evidence="6">
    <location>
        <begin position="221"/>
        <end position="241"/>
    </location>
</feature>
<evidence type="ECO:0000256" key="3">
    <source>
        <dbReference type="ARBA" id="ARBA00022676"/>
    </source>
</evidence>
<dbReference type="AlphaFoldDB" id="A0A2Z6E8R8"/>
<name>A0A2Z6E8R8_9GAMM</name>
<feature type="domain" description="Glycosyltransferase 2-like" evidence="7">
    <location>
        <begin position="4"/>
        <end position="110"/>
    </location>
</feature>
<evidence type="ECO:0000256" key="6">
    <source>
        <dbReference type="SAM" id="MobiDB-lite"/>
    </source>
</evidence>
<accession>A0A2Z6E8R8</accession>
<dbReference type="KEGG" id="rbd:ALSL_2540"/>
<keyword evidence="9" id="KW-1185">Reference proteome</keyword>
<proteinExistence type="predicted"/>
<keyword evidence="5" id="KW-0472">Membrane</keyword>
<dbReference type="GO" id="GO:0005886">
    <property type="term" value="C:plasma membrane"/>
    <property type="evidence" value="ECO:0007669"/>
    <property type="project" value="UniProtKB-SubCell"/>
</dbReference>
<keyword evidence="2" id="KW-1003">Cell membrane</keyword>
<evidence type="ECO:0000259" key="7">
    <source>
        <dbReference type="Pfam" id="PF00535"/>
    </source>
</evidence>
<evidence type="ECO:0000313" key="9">
    <source>
        <dbReference type="Proteomes" id="UP000270530"/>
    </source>
</evidence>
<evidence type="ECO:0000313" key="8">
    <source>
        <dbReference type="EMBL" id="BBD81164.1"/>
    </source>
</evidence>
<evidence type="ECO:0000256" key="4">
    <source>
        <dbReference type="ARBA" id="ARBA00022679"/>
    </source>
</evidence>
<dbReference type="InterPro" id="IPR001173">
    <property type="entry name" value="Glyco_trans_2-like"/>
</dbReference>
<evidence type="ECO:0000256" key="2">
    <source>
        <dbReference type="ARBA" id="ARBA00022475"/>
    </source>
</evidence>
<evidence type="ECO:0000256" key="5">
    <source>
        <dbReference type="ARBA" id="ARBA00023136"/>
    </source>
</evidence>
<sequence>MIGVLVPANNEEDCIGACLASVAQAARAPALGGETVVTVVALDRCTDATADIVLSHSVLAVTVDAGNVGRARAAAAARLIGLGARWIACTDADSRVPADWLSSQLAYGCDAFCGMVTVADWLDYAPAVRRLFLRNHRGVGDHGHIHGANLGFCTRLYRHCGGFAPLAAHEDVALVAAFVEAGARIARKRTPTVVTSSRRRSRATGGFADYLRSLERYLEARAGERQGQPRGKHSGIQRQVP</sequence>
<dbReference type="Gene3D" id="3.90.550.10">
    <property type="entry name" value="Spore Coat Polysaccharide Biosynthesis Protein SpsA, Chain A"/>
    <property type="match status" value="1"/>
</dbReference>
<dbReference type="PANTHER" id="PTHR43646:SF2">
    <property type="entry name" value="GLYCOSYLTRANSFERASE 2-LIKE DOMAIN-CONTAINING PROTEIN"/>
    <property type="match status" value="1"/>
</dbReference>
<evidence type="ECO:0000256" key="1">
    <source>
        <dbReference type="ARBA" id="ARBA00004236"/>
    </source>
</evidence>
<dbReference type="PANTHER" id="PTHR43646">
    <property type="entry name" value="GLYCOSYLTRANSFERASE"/>
    <property type="match status" value="1"/>
</dbReference>
<protein>
    <submittedName>
        <fullName evidence="8">Glycosyl transferase, group 2 family protein</fullName>
    </submittedName>
</protein>
<dbReference type="OrthoDB" id="9777873at2"/>
<dbReference type="RefSeq" id="WP_126539632.1">
    <property type="nucleotide sequence ID" value="NZ_AP018560.1"/>
</dbReference>
<keyword evidence="3" id="KW-0328">Glycosyltransferase</keyword>